<feature type="domain" description="RiboL-PSP-HEPN" evidence="1">
    <location>
        <begin position="12"/>
        <end position="230"/>
    </location>
</feature>
<evidence type="ECO:0000259" key="1">
    <source>
        <dbReference type="Pfam" id="PF18735"/>
    </source>
</evidence>
<dbReference type="Pfam" id="PF18735">
    <property type="entry name" value="HEPN_RiboL-PSP"/>
    <property type="match status" value="1"/>
</dbReference>
<name>A0A1H2GYV3_9PSED</name>
<keyword evidence="3" id="KW-1185">Reference proteome</keyword>
<gene>
    <name evidence="2" type="ORF">SAMN05216296_2639</name>
</gene>
<dbReference type="AlphaFoldDB" id="A0A1H2GYV3"/>
<dbReference type="RefSeq" id="WP_090196141.1">
    <property type="nucleotide sequence ID" value="NZ_LT629785.1"/>
</dbReference>
<evidence type="ECO:0000313" key="2">
    <source>
        <dbReference type="EMBL" id="SDU24790.1"/>
    </source>
</evidence>
<dbReference type="OrthoDB" id="5197960at2"/>
<dbReference type="Proteomes" id="UP000243232">
    <property type="component" value="Chromosome I"/>
</dbReference>
<protein>
    <recommendedName>
        <fullName evidence="1">RiboL-PSP-HEPN domain-containing protein</fullName>
    </recommendedName>
</protein>
<proteinExistence type="predicted"/>
<accession>A0A1H2GYV3</accession>
<organism evidence="2 3">
    <name type="scientific">Pseudomonas pohangensis</name>
    <dbReference type="NCBI Taxonomy" id="364197"/>
    <lineage>
        <taxon>Bacteria</taxon>
        <taxon>Pseudomonadati</taxon>
        <taxon>Pseudomonadota</taxon>
        <taxon>Gammaproteobacteria</taxon>
        <taxon>Pseudomonadales</taxon>
        <taxon>Pseudomonadaceae</taxon>
        <taxon>Pseudomonas</taxon>
    </lineage>
</organism>
<dbReference type="InterPro" id="IPR041519">
    <property type="entry name" value="HEPN_RiboL-PSP"/>
</dbReference>
<evidence type="ECO:0000313" key="3">
    <source>
        <dbReference type="Proteomes" id="UP000243232"/>
    </source>
</evidence>
<sequence length="257" mass="28454">MTSSFEIITEEFFDDMEAIRSLVVTFSDQKKPVKARIAAANSATLLVAATFEEFVREMAREYARAVVTSTESFEKLPRKLAATAWKRTMDGLSKVRFDSDQAAGAENVFGAAQTRFTVIHEFCKGDLTQDIYRELIHNDNNMRTSEVNSLFKVSGLDNVCQRLSDKQSILETFGETEPGKAHGKLVSGLEDFFERRNGIAHALNPGQSSGPDQIIKDLKMLECFGKALCETLDAEAPRPLVRQAEKVEAEAAASMAT</sequence>
<reference evidence="3" key="1">
    <citation type="submission" date="2016-10" db="EMBL/GenBank/DDBJ databases">
        <authorList>
            <person name="Varghese N."/>
            <person name="Submissions S."/>
        </authorList>
    </citation>
    <scope>NUCLEOTIDE SEQUENCE [LARGE SCALE GENOMIC DNA]</scope>
    <source>
        <strain evidence="3">DSM 17875</strain>
    </source>
</reference>
<dbReference type="EMBL" id="LT629785">
    <property type="protein sequence ID" value="SDU24790.1"/>
    <property type="molecule type" value="Genomic_DNA"/>
</dbReference>